<feature type="transmembrane region" description="Helical" evidence="2">
    <location>
        <begin position="174"/>
        <end position="192"/>
    </location>
</feature>
<keyword evidence="2" id="KW-0812">Transmembrane</keyword>
<evidence type="ECO:0000313" key="3">
    <source>
        <dbReference type="EMBL" id="RMH98889.1"/>
    </source>
</evidence>
<reference evidence="3 4" key="1">
    <citation type="submission" date="2018-10" db="EMBL/GenBank/DDBJ databases">
        <title>Pseudomonas sp. GL14 genome.</title>
        <authorList>
            <person name="Peng J."/>
            <person name="Liu Z.-P."/>
        </authorList>
    </citation>
    <scope>NUCLEOTIDE SEQUENCE [LARGE SCALE GENOMIC DNA]</scope>
    <source>
        <strain evidence="3 4">GL14</strain>
    </source>
</reference>
<feature type="transmembrane region" description="Helical" evidence="2">
    <location>
        <begin position="88"/>
        <end position="109"/>
    </location>
</feature>
<feature type="transmembrane region" description="Helical" evidence="2">
    <location>
        <begin position="146"/>
        <end position="168"/>
    </location>
</feature>
<dbReference type="GeneID" id="84610658"/>
<evidence type="ECO:0000256" key="2">
    <source>
        <dbReference type="SAM" id="Phobius"/>
    </source>
</evidence>
<feature type="transmembrane region" description="Helical" evidence="2">
    <location>
        <begin position="310"/>
        <end position="328"/>
    </location>
</feature>
<dbReference type="RefSeq" id="WP_122078443.1">
    <property type="nucleotide sequence ID" value="NZ_DAMAWZ010000028.1"/>
</dbReference>
<dbReference type="Proteomes" id="UP000269134">
    <property type="component" value="Unassembled WGS sequence"/>
</dbReference>
<feature type="transmembrane region" description="Helical" evidence="2">
    <location>
        <begin position="12"/>
        <end position="36"/>
    </location>
</feature>
<comment type="caution">
    <text evidence="3">The sequence shown here is derived from an EMBL/GenBank/DDBJ whole genome shotgun (WGS) entry which is preliminary data.</text>
</comment>
<proteinExistence type="predicted"/>
<organism evidence="3 4">
    <name type="scientific">Stutzerimonas nitrititolerans</name>
    <dbReference type="NCBI Taxonomy" id="2482751"/>
    <lineage>
        <taxon>Bacteria</taxon>
        <taxon>Pseudomonadati</taxon>
        <taxon>Pseudomonadota</taxon>
        <taxon>Gammaproteobacteria</taxon>
        <taxon>Pseudomonadales</taxon>
        <taxon>Pseudomonadaceae</taxon>
        <taxon>Stutzerimonas</taxon>
    </lineage>
</organism>
<feature type="transmembrane region" description="Helical" evidence="2">
    <location>
        <begin position="277"/>
        <end position="298"/>
    </location>
</feature>
<feature type="transmembrane region" description="Helical" evidence="2">
    <location>
        <begin position="365"/>
        <end position="388"/>
    </location>
</feature>
<feature type="region of interest" description="Disordered" evidence="1">
    <location>
        <begin position="398"/>
        <end position="421"/>
    </location>
</feature>
<gene>
    <name evidence="3" type="ORF">EA795_16575</name>
</gene>
<feature type="transmembrane region" description="Helical" evidence="2">
    <location>
        <begin position="56"/>
        <end position="76"/>
    </location>
</feature>
<keyword evidence="2" id="KW-1133">Transmembrane helix</keyword>
<feature type="compositionally biased region" description="Gly residues" evidence="1">
    <location>
        <begin position="411"/>
        <end position="421"/>
    </location>
</feature>
<keyword evidence="2" id="KW-0472">Membrane</keyword>
<protein>
    <submittedName>
        <fullName evidence="3">NnrS family protein</fullName>
    </submittedName>
</protein>
<name>A0ABX9UZK5_9GAMM</name>
<feature type="transmembrane region" description="Helical" evidence="2">
    <location>
        <begin position="248"/>
        <end position="265"/>
    </location>
</feature>
<keyword evidence="4" id="KW-1185">Reference proteome</keyword>
<feature type="transmembrane region" description="Helical" evidence="2">
    <location>
        <begin position="340"/>
        <end position="359"/>
    </location>
</feature>
<accession>A0ABX9UZK5</accession>
<dbReference type="InterPro" id="IPR010266">
    <property type="entry name" value="NnrS"/>
</dbReference>
<dbReference type="Pfam" id="PF05940">
    <property type="entry name" value="NnrS"/>
    <property type="match status" value="1"/>
</dbReference>
<dbReference type="EMBL" id="RFFL01000013">
    <property type="protein sequence ID" value="RMH98889.1"/>
    <property type="molecule type" value="Genomic_DNA"/>
</dbReference>
<evidence type="ECO:0000256" key="1">
    <source>
        <dbReference type="SAM" id="MobiDB-lite"/>
    </source>
</evidence>
<evidence type="ECO:0000313" key="4">
    <source>
        <dbReference type="Proteomes" id="UP000269134"/>
    </source>
</evidence>
<sequence length="421" mass="44810">MNRPRITSPLLICGFRPFFVLTAASAIGFMLTWVLLLDGWLDGWHPPGGPTAWHAHELLFGFAAAAVAGFALTAVPEFTATPAIGGRPLARLVLLWLLARLAYALAAYWPASLGAWPAALCNLAFWLALLRQIGPSLWRDPGRSHLSFAWAIAALCALQAGFFISLVISANAMTWLHAATGALAILIVIATSRISMSAVNGQLEQGRPGAPPATTTYLARPPRRYLAIFCIAVCSATEFALGHDIVTGWTALAAAAAMFNLLNDWHVGRPLFTRWSLMLYASYWLIALGYGLLGAAWLGAPLTPSAGRHLLTAGAMALSIFAVMVMVGRIHAGLWLDYRPWLPLTAAMLVLAALLRTWAGVWAAAPWHGTLLTVSGLLWVSAFAIYLGHTWPALSGPRTDGQEGCAEPLGRGTGSGEGGAC</sequence>